<organism evidence="4 5">
    <name type="scientific">Chelatococcus albus</name>
    <dbReference type="NCBI Taxonomy" id="3047466"/>
    <lineage>
        <taxon>Bacteria</taxon>
        <taxon>Pseudomonadati</taxon>
        <taxon>Pseudomonadota</taxon>
        <taxon>Alphaproteobacteria</taxon>
        <taxon>Hyphomicrobiales</taxon>
        <taxon>Chelatococcaceae</taxon>
        <taxon>Chelatococcus</taxon>
    </lineage>
</organism>
<evidence type="ECO:0000259" key="2">
    <source>
        <dbReference type="Pfam" id="PF06938"/>
    </source>
</evidence>
<evidence type="ECO:0000259" key="3">
    <source>
        <dbReference type="Pfam" id="PF21028"/>
    </source>
</evidence>
<sequence>MQHGADGSRAAGRATADASPPGLERLFASLGGTAGGPATPRPVERWNPPYCGDIDMRVAADGTWFYSGTPIRRPALVKLFASILRKDPERYVLVTPVECVGIHVADVPFLAVEMAVTEAGGARTLHFRTNVDDVVAAGSDHPLRFATAEDGGLMPYVHVRGGLWARLTRALTHDLVALGEERMMGGANQFGVASGDAFFVMAPASEVSE</sequence>
<evidence type="ECO:0000313" key="4">
    <source>
        <dbReference type="EMBL" id="MDJ1159328.1"/>
    </source>
</evidence>
<dbReference type="RefSeq" id="WP_283741325.1">
    <property type="nucleotide sequence ID" value="NZ_JASJEV010000008.1"/>
</dbReference>
<dbReference type="Gene3D" id="3.10.540.10">
    <property type="entry name" value="duf1285 like domain"/>
    <property type="match status" value="1"/>
</dbReference>
<feature type="region of interest" description="Disordered" evidence="1">
    <location>
        <begin position="1"/>
        <end position="21"/>
    </location>
</feature>
<protein>
    <submittedName>
        <fullName evidence="4">DUF1285 domain-containing protein</fullName>
    </submittedName>
</protein>
<accession>A0ABT7AIZ5</accession>
<dbReference type="InterPro" id="IPR048341">
    <property type="entry name" value="DUF1285_N"/>
</dbReference>
<dbReference type="InterPro" id="IPR048342">
    <property type="entry name" value="DUF1285_C"/>
</dbReference>
<reference evidence="4 5" key="1">
    <citation type="submission" date="2023-05" db="EMBL/GenBank/DDBJ databases">
        <title>Chelatococcus sp. nov., a moderately thermophilic bacterium isolated from hot spring microbial mat.</title>
        <authorList>
            <person name="Hu C.-J."/>
            <person name="Li W.-J."/>
        </authorList>
    </citation>
    <scope>NUCLEOTIDE SEQUENCE [LARGE SCALE GENOMIC DNA]</scope>
    <source>
        <strain evidence="4 5">SYSU G07232</strain>
    </source>
</reference>
<dbReference type="InterPro" id="IPR010707">
    <property type="entry name" value="DUF1285"/>
</dbReference>
<feature type="domain" description="DUF1285" evidence="3">
    <location>
        <begin position="108"/>
        <end position="201"/>
    </location>
</feature>
<name>A0ABT7AIZ5_9HYPH</name>
<proteinExistence type="predicted"/>
<feature type="domain" description="DUF1285" evidence="2">
    <location>
        <begin position="42"/>
        <end position="107"/>
    </location>
</feature>
<dbReference type="Pfam" id="PF06938">
    <property type="entry name" value="DUF1285_N"/>
    <property type="match status" value="1"/>
</dbReference>
<comment type="caution">
    <text evidence="4">The sequence shown here is derived from an EMBL/GenBank/DDBJ whole genome shotgun (WGS) entry which is preliminary data.</text>
</comment>
<gene>
    <name evidence="4" type="ORF">QNA08_13895</name>
</gene>
<evidence type="ECO:0000256" key="1">
    <source>
        <dbReference type="SAM" id="MobiDB-lite"/>
    </source>
</evidence>
<dbReference type="Pfam" id="PF21028">
    <property type="entry name" value="DUF1285_C"/>
    <property type="match status" value="1"/>
</dbReference>
<dbReference type="InterPro" id="IPR023361">
    <property type="entry name" value="DUF1285_beta_roll_sf"/>
</dbReference>
<dbReference type="Proteomes" id="UP001321492">
    <property type="component" value="Unassembled WGS sequence"/>
</dbReference>
<dbReference type="EMBL" id="JASJEV010000008">
    <property type="protein sequence ID" value="MDJ1159328.1"/>
    <property type="molecule type" value="Genomic_DNA"/>
</dbReference>
<dbReference type="Gene3D" id="2.30.270.10">
    <property type="entry name" value="duf1285 protein"/>
    <property type="match status" value="1"/>
</dbReference>
<dbReference type="PIRSF" id="PIRSF029557">
    <property type="entry name" value="UCP029557"/>
    <property type="match status" value="1"/>
</dbReference>
<evidence type="ECO:0000313" key="5">
    <source>
        <dbReference type="Proteomes" id="UP001321492"/>
    </source>
</evidence>
<keyword evidence="5" id="KW-1185">Reference proteome</keyword>